<dbReference type="PANTHER" id="PTHR10972:SF209">
    <property type="entry name" value="OXYSTEROL-BINDING PROTEIN"/>
    <property type="match status" value="1"/>
</dbReference>
<dbReference type="Pfam" id="PF01237">
    <property type="entry name" value="Oxysterol_BP"/>
    <property type="match status" value="1"/>
</dbReference>
<accession>A0A433TPM6</accession>
<proteinExistence type="predicted"/>
<dbReference type="STRING" id="188477.A0A433TPM6"/>
<dbReference type="PANTHER" id="PTHR10972">
    <property type="entry name" value="OXYSTEROL-BINDING PROTEIN-RELATED"/>
    <property type="match status" value="1"/>
</dbReference>
<dbReference type="GO" id="GO:0032934">
    <property type="term" value="F:sterol binding"/>
    <property type="evidence" value="ECO:0007669"/>
    <property type="project" value="TreeGrafter"/>
</dbReference>
<dbReference type="AlphaFoldDB" id="A0A433TPM6"/>
<dbReference type="Gene3D" id="2.40.160.120">
    <property type="match status" value="1"/>
</dbReference>
<reference evidence="1 2" key="1">
    <citation type="submission" date="2019-01" db="EMBL/GenBank/DDBJ databases">
        <title>A draft genome assembly of the solar-powered sea slug Elysia chlorotica.</title>
        <authorList>
            <person name="Cai H."/>
            <person name="Li Q."/>
            <person name="Fang X."/>
            <person name="Li J."/>
            <person name="Curtis N.E."/>
            <person name="Altenburger A."/>
            <person name="Shibata T."/>
            <person name="Feng M."/>
            <person name="Maeda T."/>
            <person name="Schwartz J.A."/>
            <person name="Shigenobu S."/>
            <person name="Lundholm N."/>
            <person name="Nishiyama T."/>
            <person name="Yang H."/>
            <person name="Hasebe M."/>
            <person name="Li S."/>
            <person name="Pierce S.K."/>
            <person name="Wang J."/>
        </authorList>
    </citation>
    <scope>NUCLEOTIDE SEQUENCE [LARGE SCALE GENOMIC DNA]</scope>
    <source>
        <strain evidence="1">EC2010</strain>
        <tissue evidence="1">Whole organism of an adult</tissue>
    </source>
</reference>
<evidence type="ECO:0000313" key="1">
    <source>
        <dbReference type="EMBL" id="RUS83446.1"/>
    </source>
</evidence>
<name>A0A433TPM6_ELYCH</name>
<organism evidence="1 2">
    <name type="scientific">Elysia chlorotica</name>
    <name type="common">Eastern emerald elysia</name>
    <name type="synonym">Sea slug</name>
    <dbReference type="NCBI Taxonomy" id="188477"/>
    <lineage>
        <taxon>Eukaryota</taxon>
        <taxon>Metazoa</taxon>
        <taxon>Spiralia</taxon>
        <taxon>Lophotrochozoa</taxon>
        <taxon>Mollusca</taxon>
        <taxon>Gastropoda</taxon>
        <taxon>Heterobranchia</taxon>
        <taxon>Euthyneura</taxon>
        <taxon>Panpulmonata</taxon>
        <taxon>Sacoglossa</taxon>
        <taxon>Placobranchoidea</taxon>
        <taxon>Plakobranchidae</taxon>
        <taxon>Elysia</taxon>
    </lineage>
</organism>
<feature type="non-terminal residue" evidence="1">
    <location>
        <position position="1"/>
    </location>
</feature>
<feature type="non-terminal residue" evidence="1">
    <location>
        <position position="203"/>
    </location>
</feature>
<dbReference type="OrthoDB" id="416222at2759"/>
<gene>
    <name evidence="1" type="ORF">EGW08_008762</name>
</gene>
<dbReference type="GO" id="GO:0097038">
    <property type="term" value="C:perinuclear endoplasmic reticulum"/>
    <property type="evidence" value="ECO:0007669"/>
    <property type="project" value="TreeGrafter"/>
</dbReference>
<comment type="caution">
    <text evidence="1">The sequence shown here is derived from an EMBL/GenBank/DDBJ whole genome shotgun (WGS) entry which is preliminary data.</text>
</comment>
<dbReference type="GO" id="GO:0005886">
    <property type="term" value="C:plasma membrane"/>
    <property type="evidence" value="ECO:0007669"/>
    <property type="project" value="TreeGrafter"/>
</dbReference>
<keyword evidence="2" id="KW-1185">Reference proteome</keyword>
<protein>
    <submittedName>
        <fullName evidence="1">Uncharacterized protein</fullName>
    </submittedName>
</protein>
<evidence type="ECO:0000313" key="2">
    <source>
        <dbReference type="Proteomes" id="UP000271974"/>
    </source>
</evidence>
<dbReference type="GO" id="GO:0005829">
    <property type="term" value="C:cytosol"/>
    <property type="evidence" value="ECO:0007669"/>
    <property type="project" value="TreeGrafter"/>
</dbReference>
<dbReference type="Proteomes" id="UP000271974">
    <property type="component" value="Unassembled WGS sequence"/>
</dbReference>
<dbReference type="InterPro" id="IPR037239">
    <property type="entry name" value="OSBP_sf"/>
</dbReference>
<sequence length="203" mass="23636">RYNETYTWQNVHCYVHNILVGELWVELHGVVNVVCDKNEMHAVLTFKEAGWYNKDLHFVEGQILNGKKLMRVVYGSWVKGMYSCSPEAYAQFKADSKAKTKILNELKAEANQVLHLNAGLPVLSYNFRIPQQRTLWEVNGKPLTCRDFYNFSLFTMALNQLTEEDRQTLPPTDSRFRPDQRLFENGNTSRSRFCSVGQGYVWK</sequence>
<dbReference type="InterPro" id="IPR000648">
    <property type="entry name" value="Oxysterol-bd"/>
</dbReference>
<dbReference type="SUPFAM" id="SSF144000">
    <property type="entry name" value="Oxysterol-binding protein-like"/>
    <property type="match status" value="1"/>
</dbReference>
<dbReference type="EMBL" id="RQTK01000242">
    <property type="protein sequence ID" value="RUS83446.1"/>
    <property type="molecule type" value="Genomic_DNA"/>
</dbReference>